<feature type="chain" id="PRO_5005465597" evidence="2">
    <location>
        <begin position="26"/>
        <end position="406"/>
    </location>
</feature>
<keyword evidence="2" id="KW-0732">Signal</keyword>
<feature type="signal peptide" evidence="2">
    <location>
        <begin position="1"/>
        <end position="25"/>
    </location>
</feature>
<organism evidence="3 4">
    <name type="scientific">Labilithrix luteola</name>
    <dbReference type="NCBI Taxonomy" id="1391654"/>
    <lineage>
        <taxon>Bacteria</taxon>
        <taxon>Pseudomonadati</taxon>
        <taxon>Myxococcota</taxon>
        <taxon>Polyangia</taxon>
        <taxon>Polyangiales</taxon>
        <taxon>Labilitrichaceae</taxon>
        <taxon>Labilithrix</taxon>
    </lineage>
</organism>
<gene>
    <name evidence="3" type="ORF">AKJ09_00597</name>
</gene>
<keyword evidence="4" id="KW-1185">Reference proteome</keyword>
<protein>
    <submittedName>
        <fullName evidence="3">Type IV fimbrial biogenesis protein PilY1</fullName>
    </submittedName>
</protein>
<reference evidence="3 4" key="1">
    <citation type="submission" date="2015-08" db="EMBL/GenBank/DDBJ databases">
        <authorList>
            <person name="Babu N.S."/>
            <person name="Beckwith C.J."/>
            <person name="Beseler K.G."/>
            <person name="Brison A."/>
            <person name="Carone J.V."/>
            <person name="Caskin T.P."/>
            <person name="Diamond M."/>
            <person name="Durham M.E."/>
            <person name="Foxe J.M."/>
            <person name="Go M."/>
            <person name="Henderson B.A."/>
            <person name="Jones I.B."/>
            <person name="McGettigan J.A."/>
            <person name="Micheletti S.J."/>
            <person name="Nasrallah M.E."/>
            <person name="Ortiz D."/>
            <person name="Piller C.R."/>
            <person name="Privatt S.R."/>
            <person name="Schneider S.L."/>
            <person name="Sharp S."/>
            <person name="Smith T.C."/>
            <person name="Stanton J.D."/>
            <person name="Ullery H.E."/>
            <person name="Wilson R.J."/>
            <person name="Serrano M.G."/>
            <person name="Buck G."/>
            <person name="Lee V."/>
            <person name="Wang Y."/>
            <person name="Carvalho R."/>
            <person name="Voegtly L."/>
            <person name="Shi R."/>
            <person name="Duckworth R."/>
            <person name="Johnson A."/>
            <person name="Loviza R."/>
            <person name="Walstead R."/>
            <person name="Shah Z."/>
            <person name="Kiflezghi M."/>
            <person name="Wade K."/>
            <person name="Ball S.L."/>
            <person name="Bradley K.W."/>
            <person name="Asai D.J."/>
            <person name="Bowman C.A."/>
            <person name="Russell D.A."/>
            <person name="Pope W.H."/>
            <person name="Jacobs-Sera D."/>
            <person name="Hendrix R.W."/>
            <person name="Hatfull G.F."/>
        </authorList>
    </citation>
    <scope>NUCLEOTIDE SEQUENCE [LARGE SCALE GENOMIC DNA]</scope>
    <source>
        <strain evidence="3 4">DSM 27648</strain>
    </source>
</reference>
<proteinExistence type="predicted"/>
<dbReference type="Proteomes" id="UP000064967">
    <property type="component" value="Chromosome"/>
</dbReference>
<dbReference type="KEGG" id="llu:AKJ09_00597"/>
<dbReference type="AlphaFoldDB" id="A0A0K1PK64"/>
<sequence>MRGSYVRAAALLSGACLTIAIAACANDQAADPASPDTTDVDAGSDATTTLPGTDGGSDSSVKDSGTDSADDAQSDAAPVEKKCSDEGWCHTDVPDTQFLKDVWGDGQGAVWSVSLEGNILRWDGKAWTIARAGTSPLYAIWGSSPTDIWVGGDAGLLHGTGASSTALTWTQIPLDVPIRTVWGTSATDIWTGGYTTLTYRSYNGRLYHFTGGDPNVSASWVVDPTAPTTNGYDRVWGTSSTDFWIGGPQGIVATSDPYGAYAAHHVSDGNGGFTWRKEYFNSYLFLGGTTVSPTQTILLGFGPPESYVTGASADNGATFAWTLHDGFGVGVAHRAVWSSSPNDIYMASINGWLRHFDGTKWSVSHIATQNVIPITNDFAAIWGTGPDNVWVVGQDIALHKGPVNSL</sequence>
<accession>A0A0K1PK64</accession>
<dbReference type="RefSeq" id="WP_146645607.1">
    <property type="nucleotide sequence ID" value="NZ_CP012333.1"/>
</dbReference>
<dbReference type="EMBL" id="CP012333">
    <property type="protein sequence ID" value="AKU93933.1"/>
    <property type="molecule type" value="Genomic_DNA"/>
</dbReference>
<dbReference type="STRING" id="1391654.AKJ09_00597"/>
<evidence type="ECO:0000313" key="4">
    <source>
        <dbReference type="Proteomes" id="UP000064967"/>
    </source>
</evidence>
<name>A0A0K1PK64_9BACT</name>
<evidence type="ECO:0000313" key="3">
    <source>
        <dbReference type="EMBL" id="AKU93933.1"/>
    </source>
</evidence>
<feature type="region of interest" description="Disordered" evidence="1">
    <location>
        <begin position="29"/>
        <end position="86"/>
    </location>
</feature>
<dbReference type="OrthoDB" id="5483347at2"/>
<evidence type="ECO:0000256" key="2">
    <source>
        <dbReference type="SAM" id="SignalP"/>
    </source>
</evidence>
<evidence type="ECO:0000256" key="1">
    <source>
        <dbReference type="SAM" id="MobiDB-lite"/>
    </source>
</evidence>
<dbReference type="PROSITE" id="PS51257">
    <property type="entry name" value="PROKAR_LIPOPROTEIN"/>
    <property type="match status" value="1"/>
</dbReference>